<dbReference type="HOGENOM" id="CLU_109943_0_0_1"/>
<dbReference type="SUPFAM" id="SSF52058">
    <property type="entry name" value="L domain-like"/>
    <property type="match status" value="1"/>
</dbReference>
<name>R7TL79_CAPTE</name>
<evidence type="ECO:0000313" key="1">
    <source>
        <dbReference type="EMBL" id="ELT94424.1"/>
    </source>
</evidence>
<reference evidence="1 3" key="2">
    <citation type="journal article" date="2013" name="Nature">
        <title>Insights into bilaterian evolution from three spiralian genomes.</title>
        <authorList>
            <person name="Simakov O."/>
            <person name="Marletaz F."/>
            <person name="Cho S.J."/>
            <person name="Edsinger-Gonzales E."/>
            <person name="Havlak P."/>
            <person name="Hellsten U."/>
            <person name="Kuo D.H."/>
            <person name="Larsson T."/>
            <person name="Lv J."/>
            <person name="Arendt D."/>
            <person name="Savage R."/>
            <person name="Osoegawa K."/>
            <person name="de Jong P."/>
            <person name="Grimwood J."/>
            <person name="Chapman J.A."/>
            <person name="Shapiro H."/>
            <person name="Aerts A."/>
            <person name="Otillar R.P."/>
            <person name="Terry A.Y."/>
            <person name="Boore J.L."/>
            <person name="Grigoriev I.V."/>
            <person name="Lindberg D.R."/>
            <person name="Seaver E.C."/>
            <person name="Weisblat D.A."/>
            <person name="Putnam N.H."/>
            <person name="Rokhsar D.S."/>
        </authorList>
    </citation>
    <scope>NUCLEOTIDE SEQUENCE</scope>
    <source>
        <strain evidence="1 3">I ESC-2004</strain>
    </source>
</reference>
<protein>
    <recommendedName>
        <fullName evidence="4">U2A'/phosphoprotein 32 family A C-terminal domain-containing protein</fullName>
    </recommendedName>
</protein>
<proteinExistence type="predicted"/>
<evidence type="ECO:0000313" key="3">
    <source>
        <dbReference type="Proteomes" id="UP000014760"/>
    </source>
</evidence>
<dbReference type="AlphaFoldDB" id="R7TL79"/>
<dbReference type="InterPro" id="IPR043313">
    <property type="entry name" value="LRMDA"/>
</dbReference>
<gene>
    <name evidence="1" type="ORF">CAPTEDRAFT_146767</name>
</gene>
<dbReference type="STRING" id="283909.R7TL79"/>
<sequence length="176" mass="20221">MEAFGRRPTKRISLAYQNLVQVPDKILKSECGFEAEELDLTSNKITSNFTFLLDLPFLHTLILDRNGITSHAQFPQLSNIQTLWVNHNKISNLGIFITRLCKSFPNLRHLSMMNNEAAPSYFNGGTFMQYKDYRHYVISHFPDLITLDDGAVDKQERSEAERIYASIVPARRPSVK</sequence>
<dbReference type="Proteomes" id="UP000014760">
    <property type="component" value="Unassembled WGS sequence"/>
</dbReference>
<dbReference type="PANTHER" id="PTHR46282">
    <property type="entry name" value="LEUCINE-RICH MELANOCYTE DIFFERENTIATION-ASSOCIATED PROTEIN"/>
    <property type="match status" value="1"/>
</dbReference>
<dbReference type="PANTHER" id="PTHR46282:SF1">
    <property type="entry name" value="LEUCINE-RICH REPEAT-CONTAINING PROTEIN 72-LIKE"/>
    <property type="match status" value="1"/>
</dbReference>
<evidence type="ECO:0008006" key="4">
    <source>
        <dbReference type="Google" id="ProtNLM"/>
    </source>
</evidence>
<evidence type="ECO:0000313" key="2">
    <source>
        <dbReference type="EnsemblMetazoa" id="CapteP146767"/>
    </source>
</evidence>
<keyword evidence="3" id="KW-1185">Reference proteome</keyword>
<dbReference type="OrthoDB" id="10251250at2759"/>
<dbReference type="EMBL" id="AMQN01012293">
    <property type="status" value="NOT_ANNOTATED_CDS"/>
    <property type="molecule type" value="Genomic_DNA"/>
</dbReference>
<dbReference type="InterPro" id="IPR032675">
    <property type="entry name" value="LRR_dom_sf"/>
</dbReference>
<organism evidence="1">
    <name type="scientific">Capitella teleta</name>
    <name type="common">Polychaete worm</name>
    <dbReference type="NCBI Taxonomy" id="283909"/>
    <lineage>
        <taxon>Eukaryota</taxon>
        <taxon>Metazoa</taxon>
        <taxon>Spiralia</taxon>
        <taxon>Lophotrochozoa</taxon>
        <taxon>Annelida</taxon>
        <taxon>Polychaeta</taxon>
        <taxon>Sedentaria</taxon>
        <taxon>Scolecida</taxon>
        <taxon>Capitellidae</taxon>
        <taxon>Capitella</taxon>
    </lineage>
</organism>
<dbReference type="OMA" id="FYDYLQY"/>
<reference evidence="3" key="1">
    <citation type="submission" date="2012-12" db="EMBL/GenBank/DDBJ databases">
        <authorList>
            <person name="Hellsten U."/>
            <person name="Grimwood J."/>
            <person name="Chapman J.A."/>
            <person name="Shapiro H."/>
            <person name="Aerts A."/>
            <person name="Otillar R.P."/>
            <person name="Terry A.Y."/>
            <person name="Boore J.L."/>
            <person name="Simakov O."/>
            <person name="Marletaz F."/>
            <person name="Cho S.-J."/>
            <person name="Edsinger-Gonzales E."/>
            <person name="Havlak P."/>
            <person name="Kuo D.-H."/>
            <person name="Larsson T."/>
            <person name="Lv J."/>
            <person name="Arendt D."/>
            <person name="Savage R."/>
            <person name="Osoegawa K."/>
            <person name="de Jong P."/>
            <person name="Lindberg D.R."/>
            <person name="Seaver E.C."/>
            <person name="Weisblat D.A."/>
            <person name="Putnam N.H."/>
            <person name="Grigoriev I.V."/>
            <person name="Rokhsar D.S."/>
        </authorList>
    </citation>
    <scope>NUCLEOTIDE SEQUENCE</scope>
    <source>
        <strain evidence="3">I ESC-2004</strain>
    </source>
</reference>
<reference evidence="2" key="3">
    <citation type="submission" date="2015-06" db="UniProtKB">
        <authorList>
            <consortium name="EnsemblMetazoa"/>
        </authorList>
    </citation>
    <scope>IDENTIFICATION</scope>
</reference>
<dbReference type="EMBL" id="KB309428">
    <property type="protein sequence ID" value="ELT94424.1"/>
    <property type="molecule type" value="Genomic_DNA"/>
</dbReference>
<accession>R7TL79</accession>
<dbReference type="Gene3D" id="3.80.10.10">
    <property type="entry name" value="Ribonuclease Inhibitor"/>
    <property type="match status" value="1"/>
</dbReference>
<dbReference type="EnsemblMetazoa" id="CapteT146767">
    <property type="protein sequence ID" value="CapteP146767"/>
    <property type="gene ID" value="CapteG146767"/>
</dbReference>